<gene>
    <name evidence="1" type="ORF">MA16_Dca028809</name>
</gene>
<dbReference type="EMBL" id="KZ505401">
    <property type="protein sequence ID" value="PKU59631.1"/>
    <property type="molecule type" value="Genomic_DNA"/>
</dbReference>
<sequence>MALVLIVLNNHIAHTVGRFILIELRWVADIPQKANFHVLHTLQHLPMFYMH</sequence>
<organism evidence="1 2">
    <name type="scientific">Dendrobium catenatum</name>
    <dbReference type="NCBI Taxonomy" id="906689"/>
    <lineage>
        <taxon>Eukaryota</taxon>
        <taxon>Viridiplantae</taxon>
        <taxon>Streptophyta</taxon>
        <taxon>Embryophyta</taxon>
        <taxon>Tracheophyta</taxon>
        <taxon>Spermatophyta</taxon>
        <taxon>Magnoliopsida</taxon>
        <taxon>Liliopsida</taxon>
        <taxon>Asparagales</taxon>
        <taxon>Orchidaceae</taxon>
        <taxon>Epidendroideae</taxon>
        <taxon>Malaxideae</taxon>
        <taxon>Dendrobiinae</taxon>
        <taxon>Dendrobium</taxon>
    </lineage>
</organism>
<dbReference type="AlphaFoldDB" id="A0A2I0V8B0"/>
<reference evidence="1 2" key="2">
    <citation type="journal article" date="2017" name="Nature">
        <title>The Apostasia genome and the evolution of orchids.</title>
        <authorList>
            <person name="Zhang G.Q."/>
            <person name="Liu K.W."/>
            <person name="Li Z."/>
            <person name="Lohaus R."/>
            <person name="Hsiao Y.Y."/>
            <person name="Niu S.C."/>
            <person name="Wang J.Y."/>
            <person name="Lin Y.C."/>
            <person name="Xu Q."/>
            <person name="Chen L.J."/>
            <person name="Yoshida K."/>
            <person name="Fujiwara S."/>
            <person name="Wang Z.W."/>
            <person name="Zhang Y.Q."/>
            <person name="Mitsuda N."/>
            <person name="Wang M."/>
            <person name="Liu G.H."/>
            <person name="Pecoraro L."/>
            <person name="Huang H.X."/>
            <person name="Xiao X.J."/>
            <person name="Lin M."/>
            <person name="Wu X.Y."/>
            <person name="Wu W.L."/>
            <person name="Chen Y.Y."/>
            <person name="Chang S.B."/>
            <person name="Sakamoto S."/>
            <person name="Ohme-Takagi M."/>
            <person name="Yagi M."/>
            <person name="Zeng S.J."/>
            <person name="Shen C.Y."/>
            <person name="Yeh C.M."/>
            <person name="Luo Y.B."/>
            <person name="Tsai W.C."/>
            <person name="Van de Peer Y."/>
            <person name="Liu Z.J."/>
        </authorList>
    </citation>
    <scope>NUCLEOTIDE SEQUENCE [LARGE SCALE GENOMIC DNA]</scope>
    <source>
        <tissue evidence="1">The whole plant</tissue>
    </source>
</reference>
<name>A0A2I0V8B0_9ASPA</name>
<dbReference type="Proteomes" id="UP000233837">
    <property type="component" value="Unassembled WGS sequence"/>
</dbReference>
<evidence type="ECO:0000313" key="1">
    <source>
        <dbReference type="EMBL" id="PKU59631.1"/>
    </source>
</evidence>
<protein>
    <submittedName>
        <fullName evidence="1">Uncharacterized protein</fullName>
    </submittedName>
</protein>
<proteinExistence type="predicted"/>
<evidence type="ECO:0000313" key="2">
    <source>
        <dbReference type="Proteomes" id="UP000233837"/>
    </source>
</evidence>
<accession>A0A2I0V8B0</accession>
<reference evidence="1 2" key="1">
    <citation type="journal article" date="2016" name="Sci. Rep.">
        <title>The Dendrobium catenatum Lindl. genome sequence provides insights into polysaccharide synthase, floral development and adaptive evolution.</title>
        <authorList>
            <person name="Zhang G.Q."/>
            <person name="Xu Q."/>
            <person name="Bian C."/>
            <person name="Tsai W.C."/>
            <person name="Yeh C.M."/>
            <person name="Liu K.W."/>
            <person name="Yoshida K."/>
            <person name="Zhang L.S."/>
            <person name="Chang S.B."/>
            <person name="Chen F."/>
            <person name="Shi Y."/>
            <person name="Su Y.Y."/>
            <person name="Zhang Y.Q."/>
            <person name="Chen L.J."/>
            <person name="Yin Y."/>
            <person name="Lin M."/>
            <person name="Huang H."/>
            <person name="Deng H."/>
            <person name="Wang Z.W."/>
            <person name="Zhu S.L."/>
            <person name="Zhao X."/>
            <person name="Deng C."/>
            <person name="Niu S.C."/>
            <person name="Huang J."/>
            <person name="Wang M."/>
            <person name="Liu G.H."/>
            <person name="Yang H.J."/>
            <person name="Xiao X.J."/>
            <person name="Hsiao Y.Y."/>
            <person name="Wu W.L."/>
            <person name="Chen Y.Y."/>
            <person name="Mitsuda N."/>
            <person name="Ohme-Takagi M."/>
            <person name="Luo Y.B."/>
            <person name="Van de Peer Y."/>
            <person name="Liu Z.J."/>
        </authorList>
    </citation>
    <scope>NUCLEOTIDE SEQUENCE [LARGE SCALE GENOMIC DNA]</scope>
    <source>
        <tissue evidence="1">The whole plant</tissue>
    </source>
</reference>
<keyword evidence="2" id="KW-1185">Reference proteome</keyword>